<gene>
    <name evidence="1" type="ORF">WMSIL1_LOCUS10117</name>
</gene>
<keyword evidence="2" id="KW-1185">Reference proteome</keyword>
<dbReference type="EMBL" id="CABIJS010000443">
    <property type="protein sequence ID" value="VUZ51409.1"/>
    <property type="molecule type" value="Genomic_DNA"/>
</dbReference>
<dbReference type="Proteomes" id="UP000321570">
    <property type="component" value="Unassembled WGS sequence"/>
</dbReference>
<evidence type="ECO:0000313" key="2">
    <source>
        <dbReference type="Proteomes" id="UP000321570"/>
    </source>
</evidence>
<accession>A0A564YWL4</accession>
<name>A0A564YWL4_HYMDI</name>
<dbReference type="AlphaFoldDB" id="A0A564YWL4"/>
<feature type="non-terminal residue" evidence="1">
    <location>
        <position position="104"/>
    </location>
</feature>
<reference evidence="1 2" key="1">
    <citation type="submission" date="2019-07" db="EMBL/GenBank/DDBJ databases">
        <authorList>
            <person name="Jastrzebski P J."/>
            <person name="Paukszto L."/>
            <person name="Jastrzebski P J."/>
        </authorList>
    </citation>
    <scope>NUCLEOTIDE SEQUENCE [LARGE SCALE GENOMIC DNA]</scope>
    <source>
        <strain evidence="1 2">WMS-il1</strain>
    </source>
</reference>
<organism evidence="1 2">
    <name type="scientific">Hymenolepis diminuta</name>
    <name type="common">Rat tapeworm</name>
    <dbReference type="NCBI Taxonomy" id="6216"/>
    <lineage>
        <taxon>Eukaryota</taxon>
        <taxon>Metazoa</taxon>
        <taxon>Spiralia</taxon>
        <taxon>Lophotrochozoa</taxon>
        <taxon>Platyhelminthes</taxon>
        <taxon>Cestoda</taxon>
        <taxon>Eucestoda</taxon>
        <taxon>Cyclophyllidea</taxon>
        <taxon>Hymenolepididae</taxon>
        <taxon>Hymenolepis</taxon>
    </lineage>
</organism>
<protein>
    <submittedName>
        <fullName evidence="1">Uncharacterized protein</fullName>
    </submittedName>
</protein>
<sequence>MVKRRPSRAVQPAHGSRIRVFSPESLDCARYASRVQNEEKCDLLSEKSFMLSSEFPVVEIDASKFNHDHSRRSNNNHAPILRLPRTNFKNKLADSSQHYVLISN</sequence>
<proteinExistence type="predicted"/>
<evidence type="ECO:0000313" key="1">
    <source>
        <dbReference type="EMBL" id="VUZ51409.1"/>
    </source>
</evidence>